<accession>A0AAX2AHG0</accession>
<dbReference type="SUPFAM" id="SSF56349">
    <property type="entry name" value="DNA breaking-rejoining enzymes"/>
    <property type="match status" value="1"/>
</dbReference>
<reference evidence="2 3" key="1">
    <citation type="submission" date="2017-09" db="EMBL/GenBank/DDBJ databases">
        <title>Genomics of the genus Arcobacter.</title>
        <authorList>
            <person name="Perez-Cataluna A."/>
            <person name="Figueras M.J."/>
            <person name="Salas-Masso N."/>
        </authorList>
    </citation>
    <scope>NUCLEOTIDE SEQUENCE [LARGE SCALE GENOMIC DNA]</scope>
    <source>
        <strain evidence="2 3">CECT 7386</strain>
    </source>
</reference>
<evidence type="ECO:0000256" key="1">
    <source>
        <dbReference type="ARBA" id="ARBA00023172"/>
    </source>
</evidence>
<evidence type="ECO:0000313" key="2">
    <source>
        <dbReference type="EMBL" id="RXK15619.1"/>
    </source>
</evidence>
<dbReference type="GO" id="GO:0006310">
    <property type="term" value="P:DNA recombination"/>
    <property type="evidence" value="ECO:0007669"/>
    <property type="project" value="UniProtKB-KW"/>
</dbReference>
<dbReference type="RefSeq" id="WP_114841962.1">
    <property type="nucleotide sequence ID" value="NZ_CP031219.1"/>
</dbReference>
<name>A0AAX2AHG0_9BACT</name>
<keyword evidence="3" id="KW-1185">Reference proteome</keyword>
<proteinExistence type="predicted"/>
<dbReference type="GO" id="GO:0003677">
    <property type="term" value="F:DNA binding"/>
    <property type="evidence" value="ECO:0007669"/>
    <property type="project" value="InterPro"/>
</dbReference>
<sequence length="83" mass="9738">MILWLRVLNNIGVKERKLYNLGHTFGSSMITDGQNILWVSRMLGDKDVSITLKVYTKYIKESDEERINKLSKIVPFFVPFFNK</sequence>
<dbReference type="Proteomes" id="UP000290092">
    <property type="component" value="Unassembled WGS sequence"/>
</dbReference>
<dbReference type="InterPro" id="IPR011010">
    <property type="entry name" value="DNA_brk_join_enz"/>
</dbReference>
<gene>
    <name evidence="2" type="ORF">CP985_07620</name>
</gene>
<evidence type="ECO:0000313" key="3">
    <source>
        <dbReference type="Proteomes" id="UP000290092"/>
    </source>
</evidence>
<comment type="caution">
    <text evidence="2">The sequence shown here is derived from an EMBL/GenBank/DDBJ whole genome shotgun (WGS) entry which is preliminary data.</text>
</comment>
<dbReference type="EMBL" id="NXID01000024">
    <property type="protein sequence ID" value="RXK15619.1"/>
    <property type="molecule type" value="Genomic_DNA"/>
</dbReference>
<keyword evidence="1" id="KW-0233">DNA recombination</keyword>
<dbReference type="Gene3D" id="1.10.443.10">
    <property type="entry name" value="Intergrase catalytic core"/>
    <property type="match status" value="1"/>
</dbReference>
<protein>
    <submittedName>
        <fullName evidence="2">Uncharacterized protein</fullName>
    </submittedName>
</protein>
<organism evidence="2 3">
    <name type="scientific">Malaciobacter mytili LMG 24559</name>
    <dbReference type="NCBI Taxonomy" id="1032238"/>
    <lineage>
        <taxon>Bacteria</taxon>
        <taxon>Pseudomonadati</taxon>
        <taxon>Campylobacterota</taxon>
        <taxon>Epsilonproteobacteria</taxon>
        <taxon>Campylobacterales</taxon>
        <taxon>Arcobacteraceae</taxon>
        <taxon>Malaciobacter</taxon>
    </lineage>
</organism>
<dbReference type="AlphaFoldDB" id="A0AAX2AHG0"/>
<dbReference type="GO" id="GO:0015074">
    <property type="term" value="P:DNA integration"/>
    <property type="evidence" value="ECO:0007669"/>
    <property type="project" value="InterPro"/>
</dbReference>
<dbReference type="InterPro" id="IPR013762">
    <property type="entry name" value="Integrase-like_cat_sf"/>
</dbReference>